<keyword evidence="1" id="KW-1133">Transmembrane helix</keyword>
<dbReference type="GO" id="GO:0005829">
    <property type="term" value="C:cytosol"/>
    <property type="evidence" value="ECO:0007669"/>
    <property type="project" value="TreeGrafter"/>
</dbReference>
<dbReference type="GO" id="GO:0000028">
    <property type="term" value="P:ribosomal small subunit assembly"/>
    <property type="evidence" value="ECO:0007669"/>
    <property type="project" value="TreeGrafter"/>
</dbReference>
<proteinExistence type="predicted"/>
<dbReference type="Gene3D" id="3.40.50.300">
    <property type="entry name" value="P-loop containing nucleotide triphosphate hydrolases"/>
    <property type="match status" value="1"/>
</dbReference>
<keyword evidence="1" id="KW-0472">Membrane</keyword>
<dbReference type="InterPro" id="IPR027417">
    <property type="entry name" value="P-loop_NTPase"/>
</dbReference>
<keyword evidence="1" id="KW-0812">Transmembrane</keyword>
<dbReference type="Proteomes" id="UP000617426">
    <property type="component" value="Unassembled WGS sequence"/>
</dbReference>
<evidence type="ECO:0000313" key="4">
    <source>
        <dbReference type="Proteomes" id="UP000617426"/>
    </source>
</evidence>
<dbReference type="EMBL" id="JACHMK010000001">
    <property type="protein sequence ID" value="MBB6334740.1"/>
    <property type="molecule type" value="Genomic_DNA"/>
</dbReference>
<reference evidence="3" key="1">
    <citation type="submission" date="2020-08" db="EMBL/GenBank/DDBJ databases">
        <title>Sequencing the genomes of 1000 actinobacteria strains.</title>
        <authorList>
            <person name="Klenk H.-P."/>
        </authorList>
    </citation>
    <scope>NUCLEOTIDE SEQUENCE</scope>
    <source>
        <strain evidence="3">DSM 10695</strain>
    </source>
</reference>
<feature type="domain" description="G" evidence="2">
    <location>
        <begin position="51"/>
        <end position="161"/>
    </location>
</feature>
<accession>A0A923E526</accession>
<feature type="transmembrane region" description="Helical" evidence="1">
    <location>
        <begin position="417"/>
        <end position="436"/>
    </location>
</feature>
<dbReference type="SUPFAM" id="SSF52540">
    <property type="entry name" value="P-loop containing nucleoside triphosphate hydrolases"/>
    <property type="match status" value="1"/>
</dbReference>
<dbReference type="InterPro" id="IPR006073">
    <property type="entry name" value="GTP-bd"/>
</dbReference>
<organism evidence="3 4">
    <name type="scientific">Schaalia hyovaginalis</name>
    <dbReference type="NCBI Taxonomy" id="29316"/>
    <lineage>
        <taxon>Bacteria</taxon>
        <taxon>Bacillati</taxon>
        <taxon>Actinomycetota</taxon>
        <taxon>Actinomycetes</taxon>
        <taxon>Actinomycetales</taxon>
        <taxon>Actinomycetaceae</taxon>
        <taxon>Schaalia</taxon>
    </lineage>
</organism>
<dbReference type="AlphaFoldDB" id="A0A923E526"/>
<dbReference type="RefSeq" id="WP_184452698.1">
    <property type="nucleotide sequence ID" value="NZ_JACHMK010000001.1"/>
</dbReference>
<protein>
    <submittedName>
        <fullName evidence="3">GTP-binding protein EngB required for normal cell division</fullName>
    </submittedName>
</protein>
<dbReference type="PANTHER" id="PTHR42698:SF1">
    <property type="entry name" value="GTPASE ERA, MITOCHONDRIAL"/>
    <property type="match status" value="1"/>
</dbReference>
<dbReference type="Pfam" id="PF01926">
    <property type="entry name" value="MMR_HSR1"/>
    <property type="match status" value="1"/>
</dbReference>
<gene>
    <name evidence="3" type="ORF">HD592_001305</name>
</gene>
<dbReference type="PANTHER" id="PTHR42698">
    <property type="entry name" value="GTPASE ERA"/>
    <property type="match status" value="1"/>
</dbReference>
<keyword evidence="3" id="KW-0132">Cell division</keyword>
<dbReference type="GO" id="GO:0005525">
    <property type="term" value="F:GTP binding"/>
    <property type="evidence" value="ECO:0007669"/>
    <property type="project" value="InterPro"/>
</dbReference>
<dbReference type="GO" id="GO:0051301">
    <property type="term" value="P:cell division"/>
    <property type="evidence" value="ECO:0007669"/>
    <property type="project" value="UniProtKB-KW"/>
</dbReference>
<evidence type="ECO:0000259" key="2">
    <source>
        <dbReference type="Pfam" id="PF01926"/>
    </source>
</evidence>
<name>A0A923E526_9ACTO</name>
<keyword evidence="3" id="KW-0131">Cell cycle</keyword>
<sequence>MAVRILERAEGLERAFELLGDELAKPVRDEAAADLLIVRERAVLDPETVVIALVGATGSGKSCLFNALVGDVLAEVDVLRPTTRAPLAAHSPGLDAAELLDWLGVERRASVEGMRIPGNVVIVDLPDIDSRAAEHREVARRVSERADMILWVVDPQKYADEVIHSEWVAPMAHSARATATVLNQVDRLDPSERRAVVEHLRRLLDEDGARGSAVLAVSALTGEGIAPLADVIDAVARMVRASAVKAVGALGRVGELLRSGAEIPDSLPAFDSRGLAGAFADEIARSGGLDGLADAVGDSYRHRGVTRAAWIPTRWIRHLRADPARRAHLRRNEGHPGAPVVDFAVDPAMRARTATALRRVGAKIGRGRPHAWAAAMSAISARLVDAVPDLCDRVVGRSGVDPNPIRRWWRASSGLQAIAWMVAIAGAGWLAAARIVEDALLVALPVPLRHGVPVPTWCLLLGVGATVLIALVSRIGVAWGAARASAAARRRFRSLLADELLEGPVAAFEAEDARQREIVRLLSDRGSGPAGGE</sequence>
<dbReference type="GO" id="GO:0043024">
    <property type="term" value="F:ribosomal small subunit binding"/>
    <property type="evidence" value="ECO:0007669"/>
    <property type="project" value="TreeGrafter"/>
</dbReference>
<comment type="caution">
    <text evidence="3">The sequence shown here is derived from an EMBL/GenBank/DDBJ whole genome shotgun (WGS) entry which is preliminary data.</text>
</comment>
<dbReference type="InterPro" id="IPR005662">
    <property type="entry name" value="GTPase_Era-like"/>
</dbReference>
<feature type="transmembrane region" description="Helical" evidence="1">
    <location>
        <begin position="456"/>
        <end position="482"/>
    </location>
</feature>
<dbReference type="GO" id="GO:0019843">
    <property type="term" value="F:rRNA binding"/>
    <property type="evidence" value="ECO:0007669"/>
    <property type="project" value="TreeGrafter"/>
</dbReference>
<evidence type="ECO:0000313" key="3">
    <source>
        <dbReference type="EMBL" id="MBB6334740.1"/>
    </source>
</evidence>
<evidence type="ECO:0000256" key="1">
    <source>
        <dbReference type="SAM" id="Phobius"/>
    </source>
</evidence>
<keyword evidence="4" id="KW-1185">Reference proteome</keyword>